<dbReference type="PRINTS" id="PR01217">
    <property type="entry name" value="PRICHEXTENSN"/>
</dbReference>
<keyword evidence="3" id="KW-1185">Reference proteome</keyword>
<reference evidence="2" key="1">
    <citation type="submission" date="2023-11" db="EMBL/GenBank/DDBJ databases">
        <title>Genome assemblies of two species of porcelain crab, Petrolisthes cinctipes and Petrolisthes manimaculis (Anomura: Porcellanidae).</title>
        <authorList>
            <person name="Angst P."/>
        </authorList>
    </citation>
    <scope>NUCLEOTIDE SEQUENCE</scope>
    <source>
        <strain evidence="2">PB745_02</strain>
        <tissue evidence="2">Gill</tissue>
    </source>
</reference>
<feature type="compositionally biased region" description="Low complexity" evidence="1">
    <location>
        <begin position="1"/>
        <end position="10"/>
    </location>
</feature>
<comment type="caution">
    <text evidence="2">The sequence shown here is derived from an EMBL/GenBank/DDBJ whole genome shotgun (WGS) entry which is preliminary data.</text>
</comment>
<accession>A0AAE1PI87</accession>
<evidence type="ECO:0000256" key="1">
    <source>
        <dbReference type="SAM" id="MobiDB-lite"/>
    </source>
</evidence>
<name>A0AAE1PI87_9EUCA</name>
<organism evidence="2 3">
    <name type="scientific">Petrolisthes manimaculis</name>
    <dbReference type="NCBI Taxonomy" id="1843537"/>
    <lineage>
        <taxon>Eukaryota</taxon>
        <taxon>Metazoa</taxon>
        <taxon>Ecdysozoa</taxon>
        <taxon>Arthropoda</taxon>
        <taxon>Crustacea</taxon>
        <taxon>Multicrustacea</taxon>
        <taxon>Malacostraca</taxon>
        <taxon>Eumalacostraca</taxon>
        <taxon>Eucarida</taxon>
        <taxon>Decapoda</taxon>
        <taxon>Pleocyemata</taxon>
        <taxon>Anomura</taxon>
        <taxon>Galatheoidea</taxon>
        <taxon>Porcellanidae</taxon>
        <taxon>Petrolisthes</taxon>
    </lineage>
</organism>
<gene>
    <name evidence="2" type="ORF">Pmani_019476</name>
</gene>
<dbReference type="EMBL" id="JAWZYT010001836">
    <property type="protein sequence ID" value="KAK4308863.1"/>
    <property type="molecule type" value="Genomic_DNA"/>
</dbReference>
<dbReference type="AlphaFoldDB" id="A0AAE1PI87"/>
<protein>
    <submittedName>
        <fullName evidence="2">Uncharacterized protein</fullName>
    </submittedName>
</protein>
<feature type="compositionally biased region" description="Low complexity" evidence="1">
    <location>
        <begin position="46"/>
        <end position="56"/>
    </location>
</feature>
<feature type="region of interest" description="Disordered" evidence="1">
    <location>
        <begin position="1"/>
        <end position="124"/>
    </location>
</feature>
<proteinExistence type="predicted"/>
<feature type="compositionally biased region" description="Pro residues" evidence="1">
    <location>
        <begin position="25"/>
        <end position="45"/>
    </location>
</feature>
<dbReference type="Proteomes" id="UP001292094">
    <property type="component" value="Unassembled WGS sequence"/>
</dbReference>
<sequence length="124" mass="13458">MDGPSSRSTPHTPPRHQGPSSSAPYPFPLPLPPTHPSPSSSPTPPLTHLSSSSSLPRTQAPFAPPSPHPSPPSHKPPPSRPLQLPSPPPTTPKPHDVNGSGGRHKQDGRLWRRKGEHRYRDPHW</sequence>
<evidence type="ECO:0000313" key="3">
    <source>
        <dbReference type="Proteomes" id="UP001292094"/>
    </source>
</evidence>
<feature type="compositionally biased region" description="Pro residues" evidence="1">
    <location>
        <begin position="62"/>
        <end position="92"/>
    </location>
</feature>
<evidence type="ECO:0000313" key="2">
    <source>
        <dbReference type="EMBL" id="KAK4308863.1"/>
    </source>
</evidence>